<dbReference type="RefSeq" id="WP_249707708.1">
    <property type="nucleotide sequence ID" value="NZ_JAMFMB010000005.1"/>
</dbReference>
<dbReference type="InterPro" id="IPR056644">
    <property type="entry name" value="DUF7742"/>
</dbReference>
<comment type="caution">
    <text evidence="2">The sequence shown here is derived from an EMBL/GenBank/DDBJ whole genome shotgun (WGS) entry which is preliminary data.</text>
</comment>
<evidence type="ECO:0000259" key="1">
    <source>
        <dbReference type="Pfam" id="PF24891"/>
    </source>
</evidence>
<gene>
    <name evidence="2" type="ORF">M3P21_06080</name>
</gene>
<feature type="domain" description="DUF7742" evidence="1">
    <location>
        <begin position="3"/>
        <end position="88"/>
    </location>
</feature>
<protein>
    <recommendedName>
        <fullName evidence="1">DUF7742 domain-containing protein</fullName>
    </recommendedName>
</protein>
<evidence type="ECO:0000313" key="3">
    <source>
        <dbReference type="Proteomes" id="UP001203880"/>
    </source>
</evidence>
<organism evidence="2 3">
    <name type="scientific">Ruegeria spongiae</name>
    <dbReference type="NCBI Taxonomy" id="2942209"/>
    <lineage>
        <taxon>Bacteria</taxon>
        <taxon>Pseudomonadati</taxon>
        <taxon>Pseudomonadota</taxon>
        <taxon>Alphaproteobacteria</taxon>
        <taxon>Rhodobacterales</taxon>
        <taxon>Roseobacteraceae</taxon>
        <taxon>Ruegeria</taxon>
    </lineage>
</organism>
<sequence length="98" mass="10341">MLPVLHGDVSNAARALLTVAPGARRRAGARLVAEAAEAAAHVAQTGRLHPRYGNGSLMAAARKTRLADEPGFDDPDYCACVIEVLRAVMRYRGAKGAM</sequence>
<keyword evidence="3" id="KW-1185">Reference proteome</keyword>
<accession>A0ABT0Q0X9</accession>
<dbReference type="Pfam" id="PF24891">
    <property type="entry name" value="DUF7742"/>
    <property type="match status" value="1"/>
</dbReference>
<proteinExistence type="predicted"/>
<name>A0ABT0Q0X9_9RHOB</name>
<dbReference type="Proteomes" id="UP001203880">
    <property type="component" value="Unassembled WGS sequence"/>
</dbReference>
<reference evidence="2" key="1">
    <citation type="submission" date="2022-05" db="EMBL/GenBank/DDBJ databases">
        <authorList>
            <person name="Park J.-S."/>
        </authorList>
    </citation>
    <scope>NUCLEOTIDE SEQUENCE</scope>
    <source>
        <strain evidence="2">2012CJ41-6</strain>
    </source>
</reference>
<evidence type="ECO:0000313" key="2">
    <source>
        <dbReference type="EMBL" id="MCL6283097.1"/>
    </source>
</evidence>
<dbReference type="EMBL" id="JAMFMB010000005">
    <property type="protein sequence ID" value="MCL6283097.1"/>
    <property type="molecule type" value="Genomic_DNA"/>
</dbReference>